<evidence type="ECO:0000313" key="2">
    <source>
        <dbReference type="EMBL" id="NEC36958.1"/>
    </source>
</evidence>
<proteinExistence type="predicted"/>
<comment type="caution">
    <text evidence="2">The sequence shown here is derived from an EMBL/GenBank/DDBJ whole genome shotgun (WGS) entry which is preliminary data.</text>
</comment>
<sequence length="263" mass="27003">MRNPTAYTTAVPDTRTGVRLRAALPVTPWGATGFPGRWVGGAAMVLGPPLMLTGALLRARVHFFFPDQLAAYERHPTLMATAYGLFAAGSLLLWPAVAVLAGRIGVRSAGWGLWGGVLAMSGLFARAFHAGVDHLAFQLVRSQGAGPATEAVSAGYGAFHVFSALNLAVLAGWIVLALGAWRTRVLGPVRAAALALTAALPLGVLKGTTPLSLVALAGLCVALVPSGLALLSQAPRPGRAAVLRWVPLALAVLGLMTLLGQAG</sequence>
<feature type="transmembrane region" description="Helical" evidence="1">
    <location>
        <begin position="77"/>
        <end position="101"/>
    </location>
</feature>
<feature type="transmembrane region" description="Helical" evidence="1">
    <location>
        <begin position="243"/>
        <end position="262"/>
    </location>
</feature>
<protein>
    <submittedName>
        <fullName evidence="2">Uncharacterized protein</fullName>
    </submittedName>
</protein>
<dbReference type="AlphaFoldDB" id="A0A6G3TKX8"/>
<organism evidence="2 3">
    <name type="scientific">Streptomyces rubrogriseus</name>
    <dbReference type="NCBI Taxonomy" id="194673"/>
    <lineage>
        <taxon>Bacteria</taxon>
        <taxon>Bacillati</taxon>
        <taxon>Actinomycetota</taxon>
        <taxon>Actinomycetes</taxon>
        <taxon>Kitasatosporales</taxon>
        <taxon>Streptomycetaceae</taxon>
        <taxon>Streptomyces</taxon>
        <taxon>Streptomyces violaceoruber group</taxon>
    </lineage>
</organism>
<dbReference type="Proteomes" id="UP000475666">
    <property type="component" value="Unassembled WGS sequence"/>
</dbReference>
<dbReference type="EMBL" id="JAAGMQ010000825">
    <property type="protein sequence ID" value="NEC36958.1"/>
    <property type="molecule type" value="Genomic_DNA"/>
</dbReference>
<feature type="transmembrane region" description="Helical" evidence="1">
    <location>
        <begin position="157"/>
        <end position="178"/>
    </location>
</feature>
<gene>
    <name evidence="2" type="ORF">G3I66_27870</name>
</gene>
<reference evidence="2 3" key="1">
    <citation type="submission" date="2020-01" db="EMBL/GenBank/DDBJ databases">
        <title>Insect and environment-associated Actinomycetes.</title>
        <authorList>
            <person name="Currrie C."/>
            <person name="Chevrette M."/>
            <person name="Carlson C."/>
            <person name="Stubbendieck R."/>
            <person name="Wendt-Pienkowski E."/>
        </authorList>
    </citation>
    <scope>NUCLEOTIDE SEQUENCE [LARGE SCALE GENOMIC DNA]</scope>
    <source>
        <strain evidence="2 3">SID7739</strain>
    </source>
</reference>
<feature type="transmembrane region" description="Helical" evidence="1">
    <location>
        <begin position="38"/>
        <end position="57"/>
    </location>
</feature>
<keyword evidence="1" id="KW-0472">Membrane</keyword>
<keyword evidence="1" id="KW-1133">Transmembrane helix</keyword>
<evidence type="ECO:0000256" key="1">
    <source>
        <dbReference type="SAM" id="Phobius"/>
    </source>
</evidence>
<name>A0A6G3TKX8_9ACTN</name>
<feature type="transmembrane region" description="Helical" evidence="1">
    <location>
        <begin position="185"/>
        <end position="205"/>
    </location>
</feature>
<feature type="transmembrane region" description="Helical" evidence="1">
    <location>
        <begin position="211"/>
        <end position="231"/>
    </location>
</feature>
<evidence type="ECO:0000313" key="3">
    <source>
        <dbReference type="Proteomes" id="UP000475666"/>
    </source>
</evidence>
<feature type="transmembrane region" description="Helical" evidence="1">
    <location>
        <begin position="113"/>
        <end position="137"/>
    </location>
</feature>
<keyword evidence="1" id="KW-0812">Transmembrane</keyword>
<dbReference type="RefSeq" id="WP_164278018.1">
    <property type="nucleotide sequence ID" value="NZ_JAAGMQ010000825.1"/>
</dbReference>
<accession>A0A6G3TKX8</accession>